<reference evidence="1 2" key="1">
    <citation type="journal article" date="2022" name="bioRxiv">
        <title>An ancient truncated duplication of the anti-Mullerian hormone receptor type 2 gene is a potential conserved master sex determinant in the Pangasiidae catfish family.</title>
        <authorList>
            <person name="Wen M."/>
            <person name="Pan Q."/>
            <person name="Jouanno E."/>
            <person name="Montfort J."/>
            <person name="Zahm M."/>
            <person name="Cabau C."/>
            <person name="Klopp C."/>
            <person name="Iampietro C."/>
            <person name="Roques C."/>
            <person name="Bouchez O."/>
            <person name="Castinel A."/>
            <person name="Donnadieu C."/>
            <person name="Parrinello H."/>
            <person name="Poncet C."/>
            <person name="Belmonte E."/>
            <person name="Gautier V."/>
            <person name="Avarre J.-C."/>
            <person name="Dugue R."/>
            <person name="Gustiano R."/>
            <person name="Ha T.T.T."/>
            <person name="Campet M."/>
            <person name="Sriphairoj K."/>
            <person name="Ribolli J."/>
            <person name="de Almeida F.L."/>
            <person name="Desvignes T."/>
            <person name="Postlethwait J.H."/>
            <person name="Bucao C.F."/>
            <person name="Robinson-Rechavi M."/>
            <person name="Bobe J."/>
            <person name="Herpin A."/>
            <person name="Guiguen Y."/>
        </authorList>
    </citation>
    <scope>NUCLEOTIDE SEQUENCE [LARGE SCALE GENOMIC DNA]</scope>
    <source>
        <strain evidence="1">YG-Dec2019</strain>
    </source>
</reference>
<comment type="caution">
    <text evidence="1">The sequence shown here is derived from an EMBL/GenBank/DDBJ whole genome shotgun (WGS) entry which is preliminary data.</text>
</comment>
<protein>
    <submittedName>
        <fullName evidence="1">Uncharacterized protein</fullName>
    </submittedName>
</protein>
<accession>A0ACC5WD16</accession>
<proteinExistence type="predicted"/>
<organism evidence="1 2">
    <name type="scientific">Pangasianodon gigas</name>
    <name type="common">Mekong giant catfish</name>
    <name type="synonym">Pangasius gigas</name>
    <dbReference type="NCBI Taxonomy" id="30993"/>
    <lineage>
        <taxon>Eukaryota</taxon>
        <taxon>Metazoa</taxon>
        <taxon>Chordata</taxon>
        <taxon>Craniata</taxon>
        <taxon>Vertebrata</taxon>
        <taxon>Euteleostomi</taxon>
        <taxon>Actinopterygii</taxon>
        <taxon>Neopterygii</taxon>
        <taxon>Teleostei</taxon>
        <taxon>Ostariophysi</taxon>
        <taxon>Siluriformes</taxon>
        <taxon>Pangasiidae</taxon>
        <taxon>Pangasianodon</taxon>
    </lineage>
</organism>
<keyword evidence="2" id="KW-1185">Reference proteome</keyword>
<dbReference type="EMBL" id="CM040457">
    <property type="protein sequence ID" value="MCI4376973.1"/>
    <property type="molecule type" value="Genomic_DNA"/>
</dbReference>
<dbReference type="Proteomes" id="UP000829447">
    <property type="component" value="Linkage Group LG4"/>
</dbReference>
<evidence type="ECO:0000313" key="2">
    <source>
        <dbReference type="Proteomes" id="UP000829447"/>
    </source>
</evidence>
<gene>
    <name evidence="1" type="ORF">PGIGA_G00197910</name>
</gene>
<evidence type="ECO:0000313" key="1">
    <source>
        <dbReference type="EMBL" id="MCI4376973.1"/>
    </source>
</evidence>
<sequence>MFFRCLLLVLVCLQAFTVAQNYNEPAKCCFSYQTQRIPVKLITAFKETDGQCPKPAVIFTLKSGRMVCADPGDKWVKNIMNKIDQRLILHD</sequence>
<name>A0ACC5WD16_PANGG</name>